<organism evidence="2 3">
    <name type="scientific">Candidatus Nitrosopumilus sediminis</name>
    <dbReference type="NCBI Taxonomy" id="1229909"/>
    <lineage>
        <taxon>Archaea</taxon>
        <taxon>Nitrososphaerota</taxon>
        <taxon>Nitrososphaeria</taxon>
        <taxon>Nitrosopumilales</taxon>
        <taxon>Nitrosopumilaceae</taxon>
        <taxon>Nitrosopumilus</taxon>
    </lineage>
</organism>
<dbReference type="AlphaFoldDB" id="K0BD74"/>
<keyword evidence="1" id="KW-1133">Transmembrane helix</keyword>
<feature type="transmembrane region" description="Helical" evidence="1">
    <location>
        <begin position="132"/>
        <end position="152"/>
    </location>
</feature>
<keyword evidence="1" id="KW-0812">Transmembrane</keyword>
<gene>
    <name evidence="2" type="ORF">NSED_05865</name>
</gene>
<evidence type="ECO:0000313" key="2">
    <source>
        <dbReference type="EMBL" id="AFS82975.1"/>
    </source>
</evidence>
<dbReference type="KEGG" id="nir:NSED_05865"/>
<dbReference type="OrthoDB" id="12289at2157"/>
<dbReference type="GeneID" id="13696968"/>
<dbReference type="eggNOG" id="arCOG08716">
    <property type="taxonomic scope" value="Archaea"/>
</dbReference>
<evidence type="ECO:0000256" key="1">
    <source>
        <dbReference type="SAM" id="Phobius"/>
    </source>
</evidence>
<reference evidence="2 3" key="1">
    <citation type="journal article" date="2012" name="J. Bacteriol.">
        <title>Draft Genome Sequence of an Ammonia-Oxidizing Archaeon, "Candidatus Nitrosopumilus sediminis" AR2, from Svalbard in the Arctic Circle.</title>
        <authorList>
            <person name="Park S.J."/>
            <person name="Kim J.G."/>
            <person name="Jung M.Y."/>
            <person name="Kim S.J."/>
            <person name="Cha I.T."/>
            <person name="Ghai R."/>
            <person name="Martin-Cuadrado A.B."/>
            <person name="Rodriguez-Valera F."/>
            <person name="Rhee S.K."/>
        </authorList>
    </citation>
    <scope>NUCLEOTIDE SEQUENCE [LARGE SCALE GENOMIC DNA]</scope>
    <source>
        <strain evidence="2 3">AR2</strain>
    </source>
</reference>
<proteinExistence type="predicted"/>
<dbReference type="PATRIC" id="fig|1229909.8.peg.1290"/>
<accession>K0BD74</accession>
<dbReference type="EMBL" id="CP003843">
    <property type="protein sequence ID" value="AFS82975.1"/>
    <property type="molecule type" value="Genomic_DNA"/>
</dbReference>
<keyword evidence="1" id="KW-0472">Membrane</keyword>
<dbReference type="NCBIfam" id="TIGR04296">
    <property type="entry name" value="PEFG-CTERM"/>
    <property type="match status" value="1"/>
</dbReference>
<dbReference type="HOGENOM" id="CLU_1648233_0_0_2"/>
<name>K0BD74_9ARCH</name>
<dbReference type="RefSeq" id="WP_014965346.1">
    <property type="nucleotide sequence ID" value="NC_018656.1"/>
</dbReference>
<evidence type="ECO:0000313" key="3">
    <source>
        <dbReference type="Proteomes" id="UP000006100"/>
    </source>
</evidence>
<dbReference type="InterPro" id="IPR027560">
    <property type="entry name" value="PEFG-CTERM"/>
</dbReference>
<sequence length="160" mass="18253">MNFIPILILFALILITTPNVYAQEEFDEEYVEFILNHIDSINELLEQTDEEYSNGNKDLAMKYATTAYLEHYEYIESELGQYNEELIEEVEWAMREELRGMIKDEAPAPDVSEKIDEIKGNLQNIAAIVPEFGTVAMMVLSIAILSIVAITAKSKISIRV</sequence>
<keyword evidence="3" id="KW-1185">Reference proteome</keyword>
<dbReference type="Proteomes" id="UP000006100">
    <property type="component" value="Chromosome"/>
</dbReference>
<protein>
    <submittedName>
        <fullName evidence="2">Iron permease FTR1</fullName>
    </submittedName>
</protein>